<dbReference type="EMBL" id="MLJW01000140">
    <property type="protein sequence ID" value="OIQ96982.1"/>
    <property type="molecule type" value="Genomic_DNA"/>
</dbReference>
<protein>
    <submittedName>
        <fullName evidence="1">Uncharacterized protein</fullName>
    </submittedName>
</protein>
<evidence type="ECO:0000313" key="1">
    <source>
        <dbReference type="EMBL" id="OIQ96982.1"/>
    </source>
</evidence>
<reference evidence="1" key="1">
    <citation type="submission" date="2016-10" db="EMBL/GenBank/DDBJ databases">
        <title>Sequence of Gallionella enrichment culture.</title>
        <authorList>
            <person name="Poehlein A."/>
            <person name="Muehling M."/>
            <person name="Daniel R."/>
        </authorList>
    </citation>
    <scope>NUCLEOTIDE SEQUENCE</scope>
</reference>
<comment type="caution">
    <text evidence="1">The sequence shown here is derived from an EMBL/GenBank/DDBJ whole genome shotgun (WGS) entry which is preliminary data.</text>
</comment>
<dbReference type="AlphaFoldDB" id="A0A1J5RLS0"/>
<accession>A0A1J5RLS0</accession>
<gene>
    <name evidence="1" type="ORF">GALL_210490</name>
</gene>
<organism evidence="1">
    <name type="scientific">mine drainage metagenome</name>
    <dbReference type="NCBI Taxonomy" id="410659"/>
    <lineage>
        <taxon>unclassified sequences</taxon>
        <taxon>metagenomes</taxon>
        <taxon>ecological metagenomes</taxon>
    </lineage>
</organism>
<proteinExistence type="predicted"/>
<sequence length="50" mass="5505">MKAPVSHLKDPDLQKAPQALMRASEKARQLAEQTGTAFVVRKSAATDKRK</sequence>
<name>A0A1J5RLS0_9ZZZZ</name>